<sequence>MTTQQRPDSSTTTDAASPKIKEALDARDALAAALTQAGVQLPAMDIRTPWVDDREGEARYALVHLGVCSAPVAHALATVIMNGIAR</sequence>
<name>A0ABW2WY36_9ACTN</name>
<evidence type="ECO:0000313" key="2">
    <source>
        <dbReference type="Proteomes" id="UP001596915"/>
    </source>
</evidence>
<gene>
    <name evidence="1" type="ORF">ACFQ2K_18620</name>
</gene>
<reference evidence="2" key="1">
    <citation type="journal article" date="2019" name="Int. J. Syst. Evol. Microbiol.">
        <title>The Global Catalogue of Microorganisms (GCM) 10K type strain sequencing project: providing services to taxonomists for standard genome sequencing and annotation.</title>
        <authorList>
            <consortium name="The Broad Institute Genomics Platform"/>
            <consortium name="The Broad Institute Genome Sequencing Center for Infectious Disease"/>
            <person name="Wu L."/>
            <person name="Ma J."/>
        </authorList>
    </citation>
    <scope>NUCLEOTIDE SEQUENCE [LARGE SCALE GENOMIC DNA]</scope>
    <source>
        <strain evidence="2">JCM 12607</strain>
    </source>
</reference>
<organism evidence="1 2">
    <name type="scientific">Streptomyces sanglieri</name>
    <dbReference type="NCBI Taxonomy" id="193460"/>
    <lineage>
        <taxon>Bacteria</taxon>
        <taxon>Bacillati</taxon>
        <taxon>Actinomycetota</taxon>
        <taxon>Actinomycetes</taxon>
        <taxon>Kitasatosporales</taxon>
        <taxon>Streptomycetaceae</taxon>
        <taxon>Streptomyces</taxon>
    </lineage>
</organism>
<protein>
    <submittedName>
        <fullName evidence="1">Uncharacterized protein</fullName>
    </submittedName>
</protein>
<keyword evidence="2" id="KW-1185">Reference proteome</keyword>
<proteinExistence type="predicted"/>
<dbReference type="EMBL" id="JBHTGL010000008">
    <property type="protein sequence ID" value="MFD0624488.1"/>
    <property type="molecule type" value="Genomic_DNA"/>
</dbReference>
<evidence type="ECO:0000313" key="1">
    <source>
        <dbReference type="EMBL" id="MFD0624488.1"/>
    </source>
</evidence>
<comment type="caution">
    <text evidence="1">The sequence shown here is derived from an EMBL/GenBank/DDBJ whole genome shotgun (WGS) entry which is preliminary data.</text>
</comment>
<accession>A0ABW2WY36</accession>
<dbReference type="Proteomes" id="UP001596915">
    <property type="component" value="Unassembled WGS sequence"/>
</dbReference>